<name>A0ACC0EY94_9BASI</name>
<accession>A0ACC0EY94</accession>
<gene>
    <name evidence="1" type="ORF">MJO28_000185</name>
</gene>
<reference evidence="2" key="2">
    <citation type="journal article" date="2018" name="Mol. Plant Microbe Interact.">
        <title>Genome sequence resources for the wheat stripe rust pathogen (Puccinia striiformis f. sp. tritici) and the barley stripe rust pathogen (Puccinia striiformis f. sp. hordei).</title>
        <authorList>
            <person name="Xia C."/>
            <person name="Wang M."/>
            <person name="Yin C."/>
            <person name="Cornejo O.E."/>
            <person name="Hulbert S.H."/>
            <person name="Chen X."/>
        </authorList>
    </citation>
    <scope>NUCLEOTIDE SEQUENCE [LARGE SCALE GENOMIC DNA]</scope>
    <source>
        <strain evidence="2">93-210</strain>
    </source>
</reference>
<sequence>MSLLITHLHSVCFLPKTQINTFAIEHLALELKAFNAAHAGRCTEDVKLVCRKSTVLQELLEQEAQRCNTTSSTLTAAATKNVGIKPKKLSKPKPVRVGGLAGTSTSRNPIA</sequence>
<dbReference type="Proteomes" id="UP001060170">
    <property type="component" value="Chromosome 1"/>
</dbReference>
<reference evidence="2" key="1">
    <citation type="journal article" date="2018" name="BMC Genomics">
        <title>Genomic insights into host adaptation between the wheat stripe rust pathogen (Puccinia striiformis f. sp. tritici) and the barley stripe rust pathogen (Puccinia striiformis f. sp. hordei).</title>
        <authorList>
            <person name="Xia C."/>
            <person name="Wang M."/>
            <person name="Yin C."/>
            <person name="Cornejo O.E."/>
            <person name="Hulbert S.H."/>
            <person name="Chen X."/>
        </authorList>
    </citation>
    <scope>NUCLEOTIDE SEQUENCE [LARGE SCALE GENOMIC DNA]</scope>
    <source>
        <strain evidence="2">93-210</strain>
    </source>
</reference>
<organism evidence="1 2">
    <name type="scientific">Puccinia striiformis f. sp. tritici</name>
    <dbReference type="NCBI Taxonomy" id="168172"/>
    <lineage>
        <taxon>Eukaryota</taxon>
        <taxon>Fungi</taxon>
        <taxon>Dikarya</taxon>
        <taxon>Basidiomycota</taxon>
        <taxon>Pucciniomycotina</taxon>
        <taxon>Pucciniomycetes</taxon>
        <taxon>Pucciniales</taxon>
        <taxon>Pucciniaceae</taxon>
        <taxon>Puccinia</taxon>
    </lineage>
</organism>
<evidence type="ECO:0000313" key="2">
    <source>
        <dbReference type="Proteomes" id="UP001060170"/>
    </source>
</evidence>
<proteinExistence type="predicted"/>
<evidence type="ECO:0000313" key="1">
    <source>
        <dbReference type="EMBL" id="KAI7962091.1"/>
    </source>
</evidence>
<comment type="caution">
    <text evidence="1">The sequence shown here is derived from an EMBL/GenBank/DDBJ whole genome shotgun (WGS) entry which is preliminary data.</text>
</comment>
<dbReference type="EMBL" id="CM045865">
    <property type="protein sequence ID" value="KAI7962091.1"/>
    <property type="molecule type" value="Genomic_DNA"/>
</dbReference>
<reference evidence="1 2" key="3">
    <citation type="journal article" date="2022" name="Microbiol. Spectr.">
        <title>Folding features and dynamics of 3D genome architecture in plant fungal pathogens.</title>
        <authorList>
            <person name="Xia C."/>
        </authorList>
    </citation>
    <scope>NUCLEOTIDE SEQUENCE [LARGE SCALE GENOMIC DNA]</scope>
    <source>
        <strain evidence="1 2">93-210</strain>
    </source>
</reference>
<protein>
    <submittedName>
        <fullName evidence="1">Uncharacterized protein</fullName>
    </submittedName>
</protein>
<keyword evidence="2" id="KW-1185">Reference proteome</keyword>